<evidence type="ECO:0000313" key="2">
    <source>
        <dbReference type="Proteomes" id="UP000436088"/>
    </source>
</evidence>
<dbReference type="PANTHER" id="PTHR10257:SF28">
    <property type="entry name" value="SERINE_THREONINE PROTEIN PHOSPHATASE 2A REGULATORY SUBUNIT"/>
    <property type="match status" value="1"/>
</dbReference>
<organism evidence="1 2">
    <name type="scientific">Hibiscus syriacus</name>
    <name type="common">Rose of Sharon</name>
    <dbReference type="NCBI Taxonomy" id="106335"/>
    <lineage>
        <taxon>Eukaryota</taxon>
        <taxon>Viridiplantae</taxon>
        <taxon>Streptophyta</taxon>
        <taxon>Embryophyta</taxon>
        <taxon>Tracheophyta</taxon>
        <taxon>Spermatophyta</taxon>
        <taxon>Magnoliopsida</taxon>
        <taxon>eudicotyledons</taxon>
        <taxon>Gunneridae</taxon>
        <taxon>Pentapetalae</taxon>
        <taxon>rosids</taxon>
        <taxon>malvids</taxon>
        <taxon>Malvales</taxon>
        <taxon>Malvaceae</taxon>
        <taxon>Malvoideae</taxon>
        <taxon>Hibiscus</taxon>
    </lineage>
</organism>
<dbReference type="InterPro" id="IPR016024">
    <property type="entry name" value="ARM-type_fold"/>
</dbReference>
<protein>
    <submittedName>
        <fullName evidence="1">Polyamine transporter</fullName>
    </submittedName>
</protein>
<evidence type="ECO:0000313" key="1">
    <source>
        <dbReference type="EMBL" id="KAE8715330.1"/>
    </source>
</evidence>
<sequence length="242" mass="28557">MCFCITFFETKRHCGIGELLEIWGSIINGFGVPLKEEHKLFLMRLLLPLHKAKGLQVYHRELAYCVTQFVHKVSALGGIVVRRILRYCPITDCHKEVFPSENWKSWSRILIPISTERWQYPYALELQDVAERALYVWNNEQFVKMASAGMEEVFPVVVESMESNLKVHWSKSVMQLTENVKSMLEEMDPNLYEKCLREIDHRQSEARREQIKRRQRWIELEMAAAKQNHFLQPTKSVYVSSH</sequence>
<dbReference type="InterPro" id="IPR002554">
    <property type="entry name" value="PP2A_B56"/>
</dbReference>
<comment type="caution">
    <text evidence="1">The sequence shown here is derived from an EMBL/GenBank/DDBJ whole genome shotgun (WGS) entry which is preliminary data.</text>
</comment>
<accession>A0A6A3BE37</accession>
<dbReference type="AlphaFoldDB" id="A0A6A3BE37"/>
<gene>
    <name evidence="1" type="ORF">F3Y22_tig00110177pilonHSYRG00108</name>
</gene>
<dbReference type="GO" id="GO:0000159">
    <property type="term" value="C:protein phosphatase type 2A complex"/>
    <property type="evidence" value="ECO:0007669"/>
    <property type="project" value="InterPro"/>
</dbReference>
<dbReference type="InterPro" id="IPR011989">
    <property type="entry name" value="ARM-like"/>
</dbReference>
<dbReference type="GO" id="GO:0019888">
    <property type="term" value="F:protein phosphatase regulator activity"/>
    <property type="evidence" value="ECO:0007669"/>
    <property type="project" value="InterPro"/>
</dbReference>
<dbReference type="Gene3D" id="1.25.10.10">
    <property type="entry name" value="Leucine-rich Repeat Variant"/>
    <property type="match status" value="1"/>
</dbReference>
<dbReference type="GO" id="GO:0007165">
    <property type="term" value="P:signal transduction"/>
    <property type="evidence" value="ECO:0007669"/>
    <property type="project" value="InterPro"/>
</dbReference>
<dbReference type="Proteomes" id="UP000436088">
    <property type="component" value="Unassembled WGS sequence"/>
</dbReference>
<reference evidence="1" key="1">
    <citation type="submission" date="2019-09" db="EMBL/GenBank/DDBJ databases">
        <title>Draft genome information of white flower Hibiscus syriacus.</title>
        <authorList>
            <person name="Kim Y.-M."/>
        </authorList>
    </citation>
    <scope>NUCLEOTIDE SEQUENCE [LARGE SCALE GENOMIC DNA]</scope>
    <source>
        <strain evidence="1">YM2019G1</strain>
    </source>
</reference>
<dbReference type="PANTHER" id="PTHR10257">
    <property type="entry name" value="SERINE/THREONINE PROTEIN PHOSPHATASE 2A PP2A REGULATORY SUBUNIT B"/>
    <property type="match status" value="1"/>
</dbReference>
<proteinExistence type="predicted"/>
<name>A0A6A3BE37_HIBSY</name>
<keyword evidence="2" id="KW-1185">Reference proteome</keyword>
<dbReference type="EMBL" id="VEPZ02000862">
    <property type="protein sequence ID" value="KAE8715330.1"/>
    <property type="molecule type" value="Genomic_DNA"/>
</dbReference>
<dbReference type="SUPFAM" id="SSF48371">
    <property type="entry name" value="ARM repeat"/>
    <property type="match status" value="1"/>
</dbReference>
<dbReference type="Pfam" id="PF01603">
    <property type="entry name" value="B56"/>
    <property type="match status" value="1"/>
</dbReference>